<dbReference type="GO" id="GO:0005886">
    <property type="term" value="C:plasma membrane"/>
    <property type="evidence" value="ECO:0007669"/>
    <property type="project" value="UniProtKB-SubCell"/>
</dbReference>
<comment type="subcellular location">
    <subcellularLocation>
        <location evidence="1">Cell membrane</location>
        <topology evidence="1">Peripheral membrane protein</topology>
    </subcellularLocation>
</comment>
<keyword evidence="6" id="KW-0472">Membrane</keyword>
<keyword evidence="5" id="KW-0777">Teichoic acid biosynthesis</keyword>
<dbReference type="CDD" id="cd00761">
    <property type="entry name" value="Glyco_tranf_GTA_type"/>
    <property type="match status" value="1"/>
</dbReference>
<dbReference type="Proteomes" id="UP000287101">
    <property type="component" value="Unassembled WGS sequence"/>
</dbReference>
<dbReference type="GO" id="GO:0019350">
    <property type="term" value="P:teichoic acid biosynthetic process"/>
    <property type="evidence" value="ECO:0007669"/>
    <property type="project" value="UniProtKB-KW"/>
</dbReference>
<evidence type="ECO:0000256" key="5">
    <source>
        <dbReference type="ARBA" id="ARBA00022944"/>
    </source>
</evidence>
<evidence type="ECO:0000256" key="2">
    <source>
        <dbReference type="ARBA" id="ARBA00010488"/>
    </source>
</evidence>
<sequence>MDISIIIPVFNASDFIDQTLMSLTSQKELGSLKVEVILYNDESTDDSMSCIREFIEMQDTKFSWVIRENDRNSGQGYTRNRALEISQGETILFLDSDDWLEEKALSKVWRAYNESDKPDMVQFEWAYYNALTGKQSYVEISNLSGREVLEGDECDKLLANKTYFSVNKLYKKEFIDKAVIEYGEGYIYEDFEFFVKSINRAGKIVCLPNILYLVRVHENSTTKTNHNTTKHYDSFVIATNKTMEILEPRTSETRFYVLRYFLDRSFKYGIRVPGEYKSKLISHVQSLIVKYEDEIRIPTNETKLFKRLVSKTLKTKGKASLKFDYKAINYGYKVANKVKSQLLPLEVPVVKRRVYKLVNKIAMKVLPKPAKYLGGTVMLGFDFKLKGNSKYLFEYLVEHEPDAPLYFASWDKAVPDKYRLKPFSRQFYQALSSAKVVVSESWVPLDIKKYPNQEWIQLWHGTPLKKMLFDSFEVDIVSKAPTHKKAKMADIQRWDYFLLDAPIAVDKFKSSMLIPDKKYLKYGYPRNEWLINNVADKEGVKKILYVPTWRDYNHRIDASKQDFAYFLNLEKLSNLLGEGYEIHVKDHDLVVGNTASSELRLVTHGKESDIQELIAQVDYVITDYSSVLFDCLHIETPFYLYVKDFDKFSQSRGVYEDIYADFSTVTTDEVEQLAEMIRDEVTLSLSDEYKLYTATPNELLLQKINDLSK</sequence>
<dbReference type="SUPFAM" id="SSF53448">
    <property type="entry name" value="Nucleotide-diphospho-sugar transferases"/>
    <property type="match status" value="1"/>
</dbReference>
<evidence type="ECO:0000256" key="6">
    <source>
        <dbReference type="ARBA" id="ARBA00023136"/>
    </source>
</evidence>
<keyword evidence="3" id="KW-1003">Cell membrane</keyword>
<dbReference type="RefSeq" id="WP_126831679.1">
    <property type="nucleotide sequence ID" value="NZ_CBCRYB010000001.1"/>
</dbReference>
<reference evidence="8 9" key="1">
    <citation type="submission" date="2017-05" db="EMBL/GenBank/DDBJ databases">
        <title>Vagococcus spp. assemblies.</title>
        <authorList>
            <person name="Gulvik C.A."/>
        </authorList>
    </citation>
    <scope>NUCLEOTIDE SEQUENCE [LARGE SCALE GENOMIC DNA]</scope>
    <source>
        <strain evidence="8 9">CCUG 41755</strain>
    </source>
</reference>
<proteinExistence type="inferred from homology"/>
<dbReference type="PANTHER" id="PTHR37316:SF3">
    <property type="entry name" value="TEICHOIC ACID GLYCEROL-PHOSPHATE TRANSFERASE"/>
    <property type="match status" value="1"/>
</dbReference>
<dbReference type="Pfam" id="PF00535">
    <property type="entry name" value="Glycos_transf_2"/>
    <property type="match status" value="1"/>
</dbReference>
<dbReference type="Gene3D" id="3.40.50.12580">
    <property type="match status" value="1"/>
</dbReference>
<name>A0A430A8L8_9ENTE</name>
<dbReference type="InterPro" id="IPR051612">
    <property type="entry name" value="Teichoic_Acid_Biosynth"/>
</dbReference>
<gene>
    <name evidence="8" type="ORF">CBF31_07090</name>
</gene>
<dbReference type="GO" id="GO:0047355">
    <property type="term" value="F:CDP-glycerol glycerophosphotransferase activity"/>
    <property type="evidence" value="ECO:0007669"/>
    <property type="project" value="InterPro"/>
</dbReference>
<comment type="caution">
    <text evidence="8">The sequence shown here is derived from an EMBL/GenBank/DDBJ whole genome shotgun (WGS) entry which is preliminary data.</text>
</comment>
<evidence type="ECO:0000256" key="4">
    <source>
        <dbReference type="ARBA" id="ARBA00022679"/>
    </source>
</evidence>
<dbReference type="EMBL" id="NGJY01000002">
    <property type="protein sequence ID" value="RSU03470.1"/>
    <property type="molecule type" value="Genomic_DNA"/>
</dbReference>
<dbReference type="InterPro" id="IPR043148">
    <property type="entry name" value="TagF_C"/>
</dbReference>
<organism evidence="8 9">
    <name type="scientific">Vagococcus fessus</name>
    <dbReference type="NCBI Taxonomy" id="120370"/>
    <lineage>
        <taxon>Bacteria</taxon>
        <taxon>Bacillati</taxon>
        <taxon>Bacillota</taxon>
        <taxon>Bacilli</taxon>
        <taxon>Lactobacillales</taxon>
        <taxon>Enterococcaceae</taxon>
        <taxon>Vagococcus</taxon>
    </lineage>
</organism>
<dbReference type="Gene3D" id="3.40.50.11820">
    <property type="match status" value="1"/>
</dbReference>
<keyword evidence="4" id="KW-0808">Transferase</keyword>
<dbReference type="AlphaFoldDB" id="A0A430A8L8"/>
<evidence type="ECO:0000313" key="9">
    <source>
        <dbReference type="Proteomes" id="UP000287101"/>
    </source>
</evidence>
<dbReference type="Pfam" id="PF04464">
    <property type="entry name" value="Glyphos_transf"/>
    <property type="match status" value="1"/>
</dbReference>
<dbReference type="PANTHER" id="PTHR37316">
    <property type="entry name" value="TEICHOIC ACID GLYCEROL-PHOSPHATE PRIMASE"/>
    <property type="match status" value="1"/>
</dbReference>
<dbReference type="InterPro" id="IPR001173">
    <property type="entry name" value="Glyco_trans_2-like"/>
</dbReference>
<evidence type="ECO:0000313" key="8">
    <source>
        <dbReference type="EMBL" id="RSU03470.1"/>
    </source>
</evidence>
<protein>
    <recommendedName>
        <fullName evidence="7">Glycosyltransferase 2-like domain-containing protein</fullName>
    </recommendedName>
</protein>
<accession>A0A430A8L8</accession>
<dbReference type="Gene3D" id="3.90.550.10">
    <property type="entry name" value="Spore Coat Polysaccharide Biosynthesis Protein SpsA, Chain A"/>
    <property type="match status" value="1"/>
</dbReference>
<dbReference type="InterPro" id="IPR029044">
    <property type="entry name" value="Nucleotide-diphossugar_trans"/>
</dbReference>
<dbReference type="InterPro" id="IPR043149">
    <property type="entry name" value="TagF_N"/>
</dbReference>
<feature type="domain" description="Glycosyltransferase 2-like" evidence="7">
    <location>
        <begin position="4"/>
        <end position="139"/>
    </location>
</feature>
<dbReference type="OrthoDB" id="396512at2"/>
<evidence type="ECO:0000256" key="1">
    <source>
        <dbReference type="ARBA" id="ARBA00004202"/>
    </source>
</evidence>
<dbReference type="InterPro" id="IPR007554">
    <property type="entry name" value="Glycerophosphate_synth"/>
</dbReference>
<evidence type="ECO:0000259" key="7">
    <source>
        <dbReference type="Pfam" id="PF00535"/>
    </source>
</evidence>
<comment type="similarity">
    <text evidence="2">Belongs to the CDP-glycerol glycerophosphotransferase family.</text>
</comment>
<evidence type="ECO:0000256" key="3">
    <source>
        <dbReference type="ARBA" id="ARBA00022475"/>
    </source>
</evidence>
<keyword evidence="9" id="KW-1185">Reference proteome</keyword>